<dbReference type="AlphaFoldDB" id="A0A1V3K5V5"/>
<dbReference type="EMBL" id="QXNG01000106">
    <property type="protein sequence ID" value="THA12538.1"/>
    <property type="molecule type" value="Genomic_DNA"/>
</dbReference>
<gene>
    <name evidence="1" type="ORF">D3M76_09840</name>
</gene>
<reference evidence="1 2" key="1">
    <citation type="journal article" date="2019" name="Vet. Microbiol.">
        <title>Development of multi locus sequence typing (MLST) of Rodentibacter pneumotropicus.</title>
        <authorList>
            <person name="Adhikary S."/>
            <person name="Bisgaard M."/>
            <person name="Boot R."/>
            <person name="Benga L."/>
            <person name="Nicklas W."/>
            <person name="Christensen H."/>
        </authorList>
    </citation>
    <scope>NUCLEOTIDE SEQUENCE [LARGE SCALE GENOMIC DNA]</scope>
    <source>
        <strain evidence="1 2">1596_07</strain>
    </source>
</reference>
<sequence>MKHKYIRKIKPDEIADFLNAKGASQDTFKCPVCGGIHQTLMDNEPISDSDNNPIDEYVTLQPVLPTAMFPDPYEVGKLIKQNKIPEKYHYLGDLLGALATSQVVTMAVVHLGCSNCGHIRTFHKSTIINWLKEQGRLDEK</sequence>
<comment type="caution">
    <text evidence="1">The sequence shown here is derived from an EMBL/GenBank/DDBJ whole genome shotgun (WGS) entry which is preliminary data.</text>
</comment>
<organism evidence="1 2">
    <name type="scientific">Rodentibacter pneumotropicus</name>
    <dbReference type="NCBI Taxonomy" id="758"/>
    <lineage>
        <taxon>Bacteria</taxon>
        <taxon>Pseudomonadati</taxon>
        <taxon>Pseudomonadota</taxon>
        <taxon>Gammaproteobacteria</taxon>
        <taxon>Pasteurellales</taxon>
        <taxon>Pasteurellaceae</taxon>
        <taxon>Rodentibacter</taxon>
    </lineage>
</organism>
<name>A0A1V3K5V5_9PAST</name>
<evidence type="ECO:0000313" key="1">
    <source>
        <dbReference type="EMBL" id="THA12538.1"/>
    </source>
</evidence>
<dbReference type="RefSeq" id="WP_077664625.1">
    <property type="nucleotide sequence ID" value="NZ_CAJUGY010000048.1"/>
</dbReference>
<protein>
    <submittedName>
        <fullName evidence="1">Uncharacterized protein</fullName>
    </submittedName>
</protein>
<evidence type="ECO:0000313" key="2">
    <source>
        <dbReference type="Proteomes" id="UP000310576"/>
    </source>
</evidence>
<proteinExistence type="predicted"/>
<dbReference type="Proteomes" id="UP000310576">
    <property type="component" value="Unassembled WGS sequence"/>
</dbReference>
<accession>A0A1V3K5V5</accession>